<dbReference type="SMART" id="SM00343">
    <property type="entry name" value="ZnF_C2HC"/>
    <property type="match status" value="1"/>
</dbReference>
<dbReference type="GO" id="GO:0003676">
    <property type="term" value="F:nucleic acid binding"/>
    <property type="evidence" value="ECO:0007669"/>
    <property type="project" value="InterPro"/>
</dbReference>
<evidence type="ECO:0000256" key="1">
    <source>
        <dbReference type="PROSITE-ProRule" id="PRU00047"/>
    </source>
</evidence>
<evidence type="ECO:0000313" key="5">
    <source>
        <dbReference type="Proteomes" id="UP001154282"/>
    </source>
</evidence>
<gene>
    <name evidence="4" type="ORF">LITE_LOCUS20844</name>
</gene>
<dbReference type="Pfam" id="PF14111">
    <property type="entry name" value="DUF4283"/>
    <property type="match status" value="1"/>
</dbReference>
<dbReference type="AlphaFoldDB" id="A0AAV0KWD7"/>
<accession>A0AAV0KWD7</accession>
<keyword evidence="1" id="KW-0479">Metal-binding</keyword>
<dbReference type="PANTHER" id="PTHR31286">
    <property type="entry name" value="GLYCINE-RICH CELL WALL STRUCTURAL PROTEIN 1.8-LIKE"/>
    <property type="match status" value="1"/>
</dbReference>
<keyword evidence="5" id="KW-1185">Reference proteome</keyword>
<evidence type="ECO:0000313" key="4">
    <source>
        <dbReference type="EMBL" id="CAI0426560.1"/>
    </source>
</evidence>
<organism evidence="4 5">
    <name type="scientific">Linum tenue</name>
    <dbReference type="NCBI Taxonomy" id="586396"/>
    <lineage>
        <taxon>Eukaryota</taxon>
        <taxon>Viridiplantae</taxon>
        <taxon>Streptophyta</taxon>
        <taxon>Embryophyta</taxon>
        <taxon>Tracheophyta</taxon>
        <taxon>Spermatophyta</taxon>
        <taxon>Magnoliopsida</taxon>
        <taxon>eudicotyledons</taxon>
        <taxon>Gunneridae</taxon>
        <taxon>Pentapetalae</taxon>
        <taxon>rosids</taxon>
        <taxon>fabids</taxon>
        <taxon>Malpighiales</taxon>
        <taxon>Linaceae</taxon>
        <taxon>Linum</taxon>
    </lineage>
</organism>
<feature type="region of interest" description="Disordered" evidence="2">
    <location>
        <begin position="438"/>
        <end position="457"/>
    </location>
</feature>
<reference evidence="4" key="1">
    <citation type="submission" date="2022-08" db="EMBL/GenBank/DDBJ databases">
        <authorList>
            <person name="Gutierrez-Valencia J."/>
        </authorList>
    </citation>
    <scope>NUCLEOTIDE SEQUENCE</scope>
</reference>
<dbReference type="Pfam" id="PF14392">
    <property type="entry name" value="zf-CCHC_4"/>
    <property type="match status" value="1"/>
</dbReference>
<feature type="compositionally biased region" description="Basic and acidic residues" evidence="2">
    <location>
        <begin position="234"/>
        <end position="244"/>
    </location>
</feature>
<feature type="domain" description="CCHC-type" evidence="3">
    <location>
        <begin position="132"/>
        <end position="147"/>
    </location>
</feature>
<keyword evidence="1" id="KW-0862">Zinc</keyword>
<feature type="region of interest" description="Disordered" evidence="2">
    <location>
        <begin position="158"/>
        <end position="261"/>
    </location>
</feature>
<dbReference type="InterPro" id="IPR040256">
    <property type="entry name" value="At4g02000-like"/>
</dbReference>
<dbReference type="InterPro" id="IPR025558">
    <property type="entry name" value="DUF4283"/>
</dbReference>
<evidence type="ECO:0000259" key="3">
    <source>
        <dbReference type="PROSITE" id="PS50158"/>
    </source>
</evidence>
<dbReference type="Proteomes" id="UP001154282">
    <property type="component" value="Unassembled WGS sequence"/>
</dbReference>
<dbReference type="SUPFAM" id="SSF57756">
    <property type="entry name" value="Retrovirus zinc finger-like domains"/>
    <property type="match status" value="1"/>
</dbReference>
<dbReference type="PROSITE" id="PS50158">
    <property type="entry name" value="ZF_CCHC"/>
    <property type="match status" value="1"/>
</dbReference>
<feature type="compositionally biased region" description="Polar residues" evidence="2">
    <location>
        <begin position="217"/>
        <end position="228"/>
    </location>
</feature>
<dbReference type="InterPro" id="IPR036875">
    <property type="entry name" value="Znf_CCHC_sf"/>
</dbReference>
<dbReference type="PANTHER" id="PTHR31286:SF99">
    <property type="entry name" value="DUF4283 DOMAIN-CONTAINING PROTEIN"/>
    <property type="match status" value="1"/>
</dbReference>
<sequence length="457" mass="50799">MDLNNDTFLATFGNDQDYVRALTGGPWVILDHYLIVHQWSPSFRTSDKPHRSVVAWVQLPELPVHFYHREILFALGNLIGRTVKLDYHTENLERGKFARIAVELDMTRPLPSRIRLDGAWQQITYENLPIICYECGRIGHVEEDCPQLLPPQNLALVTIPGQSQPTPPTNNSPEPPSGFGPWMQVTRKSRRSSRKPSANASPNITQSRDSRHDVGNGSASTKGKQDQANGKIILEAKAKGDQKTVNKKGNATTQKGKALAQEEKGNINKKKEIQEWRVVDNKGQDFENNHSSEAHSMTAFGASSSKTKAQEQKLTIGPNNTKIHAIQVPPLILAQKENQNPNESHPSVRHHYQRKNADRSSTMEKTKGINLKATKKPLQLSSSAKKELTSKFKEAHFPITIESIEKFFHHTQKMASGDEIPQTGETSDVNMADGGATNQGIVGNGPLITEPQMALDT</sequence>
<feature type="compositionally biased region" description="Pro residues" evidence="2">
    <location>
        <begin position="165"/>
        <end position="178"/>
    </location>
</feature>
<feature type="compositionally biased region" description="Basic and acidic residues" evidence="2">
    <location>
        <begin position="355"/>
        <end position="364"/>
    </location>
</feature>
<dbReference type="GO" id="GO:0008270">
    <property type="term" value="F:zinc ion binding"/>
    <property type="evidence" value="ECO:0007669"/>
    <property type="project" value="UniProtKB-KW"/>
</dbReference>
<dbReference type="InterPro" id="IPR001878">
    <property type="entry name" value="Znf_CCHC"/>
</dbReference>
<dbReference type="InterPro" id="IPR025836">
    <property type="entry name" value="Zn_knuckle_CX2CX4HX4C"/>
</dbReference>
<protein>
    <recommendedName>
        <fullName evidence="3">CCHC-type domain-containing protein</fullName>
    </recommendedName>
</protein>
<name>A0AAV0KWD7_9ROSI</name>
<feature type="region of interest" description="Disordered" evidence="2">
    <location>
        <begin position="338"/>
        <end position="364"/>
    </location>
</feature>
<dbReference type="EMBL" id="CAMGYJ010000005">
    <property type="protein sequence ID" value="CAI0426560.1"/>
    <property type="molecule type" value="Genomic_DNA"/>
</dbReference>
<keyword evidence="1" id="KW-0863">Zinc-finger</keyword>
<proteinExistence type="predicted"/>
<comment type="caution">
    <text evidence="4">The sequence shown here is derived from an EMBL/GenBank/DDBJ whole genome shotgun (WGS) entry which is preliminary data.</text>
</comment>
<evidence type="ECO:0000256" key="2">
    <source>
        <dbReference type="SAM" id="MobiDB-lite"/>
    </source>
</evidence>